<sequence length="426" mass="46748">MAPKAWKKMKARGGKSADLWQRFGYFSAEQEQRLHDFRASGEVWWIHAVSVGESGIAMKLIRELRKRRPDLGFFVTTTTPTGLRQFEDFAVKCDGRVIPMYSALDGWFTVRRFLNLVQPAQLVLVEAEVWPNLVLACHVRGIPVSLVNARLSPRSERRFRKMRFMVETIYELLDHVGVQEAEDPQRFASALGIRPECIVHTGSIKFDTAGEKEPVEQVAAFRALLSGMGIVAERPILLAASTHPGEELALAKMYQRLRKEVPGVYYVVVPRHAERGGEITKELEGVGLQARLRSTLGGDATVSSGGGDLLVVDSTGELRAWQYLASVVVIGKSFLGIGGQNPAEAIVAAKPVVFGPHMENFSALKDLLLQHQGALEVADIDASESVIRSLLKSPAKGQQLAQAGRKALLPHAGATERTASLLLGEK</sequence>
<keyword evidence="4 9" id="KW-0808">Transferase</keyword>
<dbReference type="GO" id="GO:0043842">
    <property type="term" value="F:Kdo transferase activity"/>
    <property type="evidence" value="ECO:0007669"/>
    <property type="project" value="UniProtKB-EC"/>
</dbReference>
<evidence type="ECO:0000313" key="12">
    <source>
        <dbReference type="Proteomes" id="UP000253426"/>
    </source>
</evidence>
<comment type="caution">
    <text evidence="11">The sequence shown here is derived from an EMBL/GenBank/DDBJ whole genome shotgun (WGS) entry which is preliminary data.</text>
</comment>
<dbReference type="EC" id="2.4.99.12" evidence="2 9"/>
<evidence type="ECO:0000256" key="9">
    <source>
        <dbReference type="RuleBase" id="RU365103"/>
    </source>
</evidence>
<gene>
    <name evidence="11" type="ORF">DES53_102725</name>
</gene>
<dbReference type="Gene3D" id="3.40.50.2000">
    <property type="entry name" value="Glycogen Phosphorylase B"/>
    <property type="match status" value="1"/>
</dbReference>
<dbReference type="Pfam" id="PF04413">
    <property type="entry name" value="Glycos_transf_N"/>
    <property type="match status" value="1"/>
</dbReference>
<evidence type="ECO:0000259" key="10">
    <source>
        <dbReference type="Pfam" id="PF04413"/>
    </source>
</evidence>
<dbReference type="GO" id="GO:0009245">
    <property type="term" value="P:lipid A biosynthetic process"/>
    <property type="evidence" value="ECO:0007669"/>
    <property type="project" value="TreeGrafter"/>
</dbReference>
<protein>
    <recommendedName>
        <fullName evidence="3 9">3-deoxy-D-manno-octulosonic acid transferase</fullName>
        <shortName evidence="9">Kdo transferase</shortName>
        <ecNumber evidence="2 9">2.4.99.12</ecNumber>
    </recommendedName>
    <alternativeName>
        <fullName evidence="5 9">Lipid IV(A) 3-deoxy-D-manno-octulosonic acid transferase</fullName>
    </alternativeName>
</protein>
<feature type="active site" description="Proton acceptor" evidence="7">
    <location>
        <position position="53"/>
    </location>
</feature>
<evidence type="ECO:0000313" key="11">
    <source>
        <dbReference type="EMBL" id="RBP46336.1"/>
    </source>
</evidence>
<keyword evidence="9" id="KW-0448">Lipopolysaccharide biosynthesis</keyword>
<dbReference type="GO" id="GO:0009244">
    <property type="term" value="P:lipopolysaccharide core region biosynthetic process"/>
    <property type="evidence" value="ECO:0007669"/>
    <property type="project" value="UniProtKB-UniRule"/>
</dbReference>
<organism evidence="11 12">
    <name type="scientific">Roseimicrobium gellanilyticum</name>
    <dbReference type="NCBI Taxonomy" id="748857"/>
    <lineage>
        <taxon>Bacteria</taxon>
        <taxon>Pseudomonadati</taxon>
        <taxon>Verrucomicrobiota</taxon>
        <taxon>Verrucomicrobiia</taxon>
        <taxon>Verrucomicrobiales</taxon>
        <taxon>Verrucomicrobiaceae</taxon>
        <taxon>Roseimicrobium</taxon>
    </lineage>
</organism>
<evidence type="ECO:0000256" key="7">
    <source>
        <dbReference type="PIRSR" id="PIRSR639901-1"/>
    </source>
</evidence>
<evidence type="ECO:0000256" key="4">
    <source>
        <dbReference type="ARBA" id="ARBA00022679"/>
    </source>
</evidence>
<evidence type="ECO:0000256" key="3">
    <source>
        <dbReference type="ARBA" id="ARBA00019077"/>
    </source>
</evidence>
<accession>A0A366HS58</accession>
<dbReference type="Proteomes" id="UP000253426">
    <property type="component" value="Unassembled WGS sequence"/>
</dbReference>
<comment type="subcellular location">
    <subcellularLocation>
        <location evidence="9">Cell membrane</location>
    </subcellularLocation>
</comment>
<comment type="pathway">
    <text evidence="1 9">Bacterial outer membrane biogenesis; LPS core biosynthesis.</text>
</comment>
<evidence type="ECO:0000256" key="2">
    <source>
        <dbReference type="ARBA" id="ARBA00012621"/>
    </source>
</evidence>
<dbReference type="Gene3D" id="3.40.50.11720">
    <property type="entry name" value="3-Deoxy-D-manno-octulosonic-acid transferase, N-terminal domain"/>
    <property type="match status" value="1"/>
</dbReference>
<comment type="function">
    <text evidence="9">Involved in lipopolysaccharide (LPS) biosynthesis. Catalyzes the transfer of 3-deoxy-D-manno-octulosonate (Kdo) residue(s) from CMP-Kdo to lipid IV(A), the tetraacyldisaccharide-1,4'-bisphosphate precursor of lipid A.</text>
</comment>
<keyword evidence="12" id="KW-1185">Reference proteome</keyword>
<dbReference type="AlphaFoldDB" id="A0A366HS58"/>
<dbReference type="PANTHER" id="PTHR42755">
    <property type="entry name" value="3-DEOXY-MANNO-OCTULOSONATE CYTIDYLYLTRANSFERASE"/>
    <property type="match status" value="1"/>
</dbReference>
<dbReference type="EMBL" id="QNRR01000002">
    <property type="protein sequence ID" value="RBP46336.1"/>
    <property type="molecule type" value="Genomic_DNA"/>
</dbReference>
<reference evidence="11 12" key="1">
    <citation type="submission" date="2018-06" db="EMBL/GenBank/DDBJ databases">
        <title>Genomic Encyclopedia of Type Strains, Phase IV (KMG-IV): sequencing the most valuable type-strain genomes for metagenomic binning, comparative biology and taxonomic classification.</title>
        <authorList>
            <person name="Goeker M."/>
        </authorList>
    </citation>
    <scope>NUCLEOTIDE SEQUENCE [LARGE SCALE GENOMIC DNA]</scope>
    <source>
        <strain evidence="11 12">DSM 25532</strain>
    </source>
</reference>
<dbReference type="GO" id="GO:0005886">
    <property type="term" value="C:plasma membrane"/>
    <property type="evidence" value="ECO:0007669"/>
    <property type="project" value="UniProtKB-SubCell"/>
</dbReference>
<comment type="catalytic activity">
    <reaction evidence="6 9">
        <text>lipid IVA (E. coli) + CMP-3-deoxy-beta-D-manno-octulosonate = alpha-Kdo-(2-&gt;6)-lipid IVA (E. coli) + CMP + H(+)</text>
        <dbReference type="Rhea" id="RHEA:28066"/>
        <dbReference type="ChEBI" id="CHEBI:15378"/>
        <dbReference type="ChEBI" id="CHEBI:58603"/>
        <dbReference type="ChEBI" id="CHEBI:60364"/>
        <dbReference type="ChEBI" id="CHEBI:60377"/>
        <dbReference type="ChEBI" id="CHEBI:85987"/>
        <dbReference type="EC" id="2.4.99.12"/>
    </reaction>
</comment>
<feature type="site" description="Transition state stabilizer" evidence="8">
    <location>
        <position position="126"/>
    </location>
</feature>
<keyword evidence="9" id="KW-0472">Membrane</keyword>
<feature type="site" description="Transition state stabilizer" evidence="8">
    <location>
        <position position="205"/>
    </location>
</feature>
<evidence type="ECO:0000256" key="5">
    <source>
        <dbReference type="ARBA" id="ARBA00031445"/>
    </source>
</evidence>
<proteinExistence type="inferred from homology"/>
<evidence type="ECO:0000256" key="8">
    <source>
        <dbReference type="PIRSR" id="PIRSR639901-2"/>
    </source>
</evidence>
<dbReference type="SUPFAM" id="SSF53756">
    <property type="entry name" value="UDP-Glycosyltransferase/glycogen phosphorylase"/>
    <property type="match status" value="1"/>
</dbReference>
<dbReference type="UniPathway" id="UPA00958"/>
<keyword evidence="9" id="KW-1003">Cell membrane</keyword>
<dbReference type="InterPro" id="IPR007507">
    <property type="entry name" value="Glycos_transf_N"/>
</dbReference>
<evidence type="ECO:0000256" key="6">
    <source>
        <dbReference type="ARBA" id="ARBA00049183"/>
    </source>
</evidence>
<dbReference type="InterPro" id="IPR039901">
    <property type="entry name" value="Kdotransferase"/>
</dbReference>
<dbReference type="InterPro" id="IPR038107">
    <property type="entry name" value="Glycos_transf_N_sf"/>
</dbReference>
<feature type="domain" description="3-deoxy-D-manno-octulosonic-acid transferase N-terminal" evidence="10">
    <location>
        <begin position="19"/>
        <end position="207"/>
    </location>
</feature>
<comment type="similarity">
    <text evidence="9">Belongs to the glycosyltransferase group 1 family.</text>
</comment>
<evidence type="ECO:0000256" key="1">
    <source>
        <dbReference type="ARBA" id="ARBA00004713"/>
    </source>
</evidence>
<dbReference type="PANTHER" id="PTHR42755:SF1">
    <property type="entry name" value="3-DEOXY-D-MANNO-OCTULOSONIC ACID TRANSFERASE, MITOCHONDRIAL-RELATED"/>
    <property type="match status" value="1"/>
</dbReference>
<name>A0A366HS58_9BACT</name>